<gene>
    <name evidence="1" type="ORF">TPAR_08663</name>
</gene>
<protein>
    <submittedName>
        <fullName evidence="1">Uncharacterized protein</fullName>
    </submittedName>
</protein>
<dbReference type="EMBL" id="PKSG01001104">
    <property type="protein sequence ID" value="POR31096.1"/>
    <property type="molecule type" value="Genomic_DNA"/>
</dbReference>
<sequence length="112" mass="12204">MTASTTMASTTTSPDAELLEKGYLDLNDPDIGRLVGEMEGRNLLSLSGLDFLKLILHNPLIQNIAGSILGPCKLAHWLKYSACQAISKARELAGGRPGCVFCWFLPWQKALE</sequence>
<name>A0A2S4KLL3_9HYPO</name>
<dbReference type="Proteomes" id="UP000237481">
    <property type="component" value="Unassembled WGS sequence"/>
</dbReference>
<reference evidence="1 2" key="1">
    <citation type="submission" date="2018-01" db="EMBL/GenBank/DDBJ databases">
        <title>Harnessing the power of phylogenomics to disentangle the directionality and signatures of interkingdom host jumping in the parasitic fungal genus Tolypocladium.</title>
        <authorList>
            <person name="Quandt C.A."/>
            <person name="Patterson W."/>
            <person name="Spatafora J.W."/>
        </authorList>
    </citation>
    <scope>NUCLEOTIDE SEQUENCE [LARGE SCALE GENOMIC DNA]</scope>
    <source>
        <strain evidence="1 2">NRBC 100945</strain>
    </source>
</reference>
<keyword evidence="2" id="KW-1185">Reference proteome</keyword>
<dbReference type="AlphaFoldDB" id="A0A2S4KLL3"/>
<accession>A0A2S4KLL3</accession>
<comment type="caution">
    <text evidence="1">The sequence shown here is derived from an EMBL/GenBank/DDBJ whole genome shotgun (WGS) entry which is preliminary data.</text>
</comment>
<evidence type="ECO:0000313" key="1">
    <source>
        <dbReference type="EMBL" id="POR31096.1"/>
    </source>
</evidence>
<evidence type="ECO:0000313" key="2">
    <source>
        <dbReference type="Proteomes" id="UP000237481"/>
    </source>
</evidence>
<proteinExistence type="predicted"/>
<organism evidence="1 2">
    <name type="scientific">Tolypocladium paradoxum</name>
    <dbReference type="NCBI Taxonomy" id="94208"/>
    <lineage>
        <taxon>Eukaryota</taxon>
        <taxon>Fungi</taxon>
        <taxon>Dikarya</taxon>
        <taxon>Ascomycota</taxon>
        <taxon>Pezizomycotina</taxon>
        <taxon>Sordariomycetes</taxon>
        <taxon>Hypocreomycetidae</taxon>
        <taxon>Hypocreales</taxon>
        <taxon>Ophiocordycipitaceae</taxon>
        <taxon>Tolypocladium</taxon>
    </lineage>
</organism>